<proteinExistence type="inferred from homology"/>
<evidence type="ECO:0000313" key="7">
    <source>
        <dbReference type="Proteomes" id="UP000292373"/>
    </source>
</evidence>
<dbReference type="RefSeq" id="WP_131168422.1">
    <property type="nucleotide sequence ID" value="NZ_SDMQ01000009.1"/>
</dbReference>
<evidence type="ECO:0000259" key="5">
    <source>
        <dbReference type="PROSITE" id="PS50931"/>
    </source>
</evidence>
<dbReference type="PROSITE" id="PS50931">
    <property type="entry name" value="HTH_LYSR"/>
    <property type="match status" value="1"/>
</dbReference>
<dbReference type="Pfam" id="PF03466">
    <property type="entry name" value="LysR_substrate"/>
    <property type="match status" value="1"/>
</dbReference>
<dbReference type="PRINTS" id="PR00039">
    <property type="entry name" value="HTHLYSR"/>
</dbReference>
<dbReference type="AlphaFoldDB" id="A0A4Q9KCH3"/>
<gene>
    <name evidence="6" type="ORF">ET989_09830</name>
</gene>
<name>A0A4Q9KCH3_9ACTN</name>
<reference evidence="6 7" key="1">
    <citation type="submission" date="2019-01" db="EMBL/GenBank/DDBJ databases">
        <title>Lactibacter flavus gen. nov., sp. nov., a novel bacterium of the family Propionibacteriaceae isolated from raw milk and dairy products.</title>
        <authorList>
            <person name="Huptas C."/>
            <person name="Wenning M."/>
            <person name="Breitenwieser F."/>
            <person name="Doll E."/>
            <person name="Von Neubeck M."/>
            <person name="Busse H.-J."/>
            <person name="Scherer S."/>
        </authorList>
    </citation>
    <scope>NUCLEOTIDE SEQUENCE [LARGE SCALE GENOMIC DNA]</scope>
    <source>
        <strain evidence="6 7">KCTC 33808</strain>
    </source>
</reference>
<keyword evidence="4" id="KW-0804">Transcription</keyword>
<dbReference type="InterPro" id="IPR000847">
    <property type="entry name" value="LysR_HTH_N"/>
</dbReference>
<evidence type="ECO:0000256" key="4">
    <source>
        <dbReference type="ARBA" id="ARBA00023163"/>
    </source>
</evidence>
<dbReference type="InterPro" id="IPR036388">
    <property type="entry name" value="WH-like_DNA-bd_sf"/>
</dbReference>
<dbReference type="EMBL" id="SDMQ01000009">
    <property type="protein sequence ID" value="TBT83963.1"/>
    <property type="molecule type" value="Genomic_DNA"/>
</dbReference>
<dbReference type="OrthoDB" id="3673085at2"/>
<evidence type="ECO:0000256" key="1">
    <source>
        <dbReference type="ARBA" id="ARBA00009437"/>
    </source>
</evidence>
<evidence type="ECO:0000313" key="6">
    <source>
        <dbReference type="EMBL" id="TBT83963.1"/>
    </source>
</evidence>
<sequence>MFDVKRLHVLAALAAEGTMTAAAARLHLSTSAVSQQVAQLEREAGLPLLERVGRRVRLTEAGRTLVEHHRHIAAALEEAETSLARFHTDVHGTVTISTFPSFCSTILPRALMALRASYPQLTTIVRDREPVESVAQLRSGEIDVAVVDDLHAVSFEGIVSTVLASDEIVLCLPADYRPVPGDQVDLATVAGERWILETEGSAFEVFTRRLCTEAGFEPDVVAHCGNLVALLGLVRAGFGLTFISELNLGRATEDLMVRRLEPTPRREVLLLTRQSALSPAVRAVAKELRAATRARYAGVGRNPIGH</sequence>
<dbReference type="GO" id="GO:0003700">
    <property type="term" value="F:DNA-binding transcription factor activity"/>
    <property type="evidence" value="ECO:0007669"/>
    <property type="project" value="InterPro"/>
</dbReference>
<dbReference type="InterPro" id="IPR005119">
    <property type="entry name" value="LysR_subst-bd"/>
</dbReference>
<evidence type="ECO:0000256" key="2">
    <source>
        <dbReference type="ARBA" id="ARBA00023015"/>
    </source>
</evidence>
<comment type="similarity">
    <text evidence="1">Belongs to the LysR transcriptional regulatory family.</text>
</comment>
<accession>A0A4Q9KCH3</accession>
<dbReference type="PANTHER" id="PTHR30346:SF29">
    <property type="entry name" value="LYSR SUBSTRATE-BINDING"/>
    <property type="match status" value="1"/>
</dbReference>
<dbReference type="InterPro" id="IPR036390">
    <property type="entry name" value="WH_DNA-bd_sf"/>
</dbReference>
<keyword evidence="3" id="KW-0238">DNA-binding</keyword>
<protein>
    <submittedName>
        <fullName evidence="6">LysR family transcriptional regulator</fullName>
    </submittedName>
</protein>
<feature type="domain" description="HTH lysR-type" evidence="5">
    <location>
        <begin position="2"/>
        <end position="59"/>
    </location>
</feature>
<dbReference type="Gene3D" id="3.40.190.10">
    <property type="entry name" value="Periplasmic binding protein-like II"/>
    <property type="match status" value="2"/>
</dbReference>
<dbReference type="SUPFAM" id="SSF46785">
    <property type="entry name" value="Winged helix' DNA-binding domain"/>
    <property type="match status" value="1"/>
</dbReference>
<dbReference type="Proteomes" id="UP000292373">
    <property type="component" value="Unassembled WGS sequence"/>
</dbReference>
<dbReference type="Pfam" id="PF00126">
    <property type="entry name" value="HTH_1"/>
    <property type="match status" value="1"/>
</dbReference>
<dbReference type="FunFam" id="1.10.10.10:FF:000001">
    <property type="entry name" value="LysR family transcriptional regulator"/>
    <property type="match status" value="1"/>
</dbReference>
<dbReference type="GO" id="GO:0032993">
    <property type="term" value="C:protein-DNA complex"/>
    <property type="evidence" value="ECO:0007669"/>
    <property type="project" value="TreeGrafter"/>
</dbReference>
<dbReference type="Gene3D" id="1.10.10.10">
    <property type="entry name" value="Winged helix-like DNA-binding domain superfamily/Winged helix DNA-binding domain"/>
    <property type="match status" value="1"/>
</dbReference>
<dbReference type="GO" id="GO:0003677">
    <property type="term" value="F:DNA binding"/>
    <property type="evidence" value="ECO:0007669"/>
    <property type="project" value="UniProtKB-KW"/>
</dbReference>
<organism evidence="6 7">
    <name type="scientific">Propioniciclava sinopodophylli</name>
    <dbReference type="NCBI Taxonomy" id="1837344"/>
    <lineage>
        <taxon>Bacteria</taxon>
        <taxon>Bacillati</taxon>
        <taxon>Actinomycetota</taxon>
        <taxon>Actinomycetes</taxon>
        <taxon>Propionibacteriales</taxon>
        <taxon>Propionibacteriaceae</taxon>
        <taxon>Propioniciclava</taxon>
    </lineage>
</organism>
<keyword evidence="2" id="KW-0805">Transcription regulation</keyword>
<comment type="caution">
    <text evidence="6">The sequence shown here is derived from an EMBL/GenBank/DDBJ whole genome shotgun (WGS) entry which is preliminary data.</text>
</comment>
<dbReference type="PANTHER" id="PTHR30346">
    <property type="entry name" value="TRANSCRIPTIONAL DUAL REGULATOR HCAR-RELATED"/>
    <property type="match status" value="1"/>
</dbReference>
<dbReference type="SUPFAM" id="SSF53850">
    <property type="entry name" value="Periplasmic binding protein-like II"/>
    <property type="match status" value="1"/>
</dbReference>
<evidence type="ECO:0000256" key="3">
    <source>
        <dbReference type="ARBA" id="ARBA00023125"/>
    </source>
</evidence>
<keyword evidence="7" id="KW-1185">Reference proteome</keyword>